<organism evidence="3 4">
    <name type="scientific">Dunaliella salina</name>
    <name type="common">Green alga</name>
    <name type="synonym">Protococcus salinus</name>
    <dbReference type="NCBI Taxonomy" id="3046"/>
    <lineage>
        <taxon>Eukaryota</taxon>
        <taxon>Viridiplantae</taxon>
        <taxon>Chlorophyta</taxon>
        <taxon>core chlorophytes</taxon>
        <taxon>Chlorophyceae</taxon>
        <taxon>CS clade</taxon>
        <taxon>Chlamydomonadales</taxon>
        <taxon>Dunaliellaceae</taxon>
        <taxon>Dunaliella</taxon>
    </lineage>
</organism>
<protein>
    <submittedName>
        <fullName evidence="3">P21-C-terminal region-binding protein-domain-containing protein</fullName>
    </submittedName>
</protein>
<evidence type="ECO:0000256" key="2">
    <source>
        <dbReference type="SAM" id="MobiDB-lite"/>
    </source>
</evidence>
<dbReference type="PIRSF" id="PIRSF028983">
    <property type="entry name" value="BCP1"/>
    <property type="match status" value="1"/>
</dbReference>
<dbReference type="PANTHER" id="PTHR13261">
    <property type="entry name" value="BRCA2 AND CDKN1A INTERACTING PROTEIN"/>
    <property type="match status" value="1"/>
</dbReference>
<comment type="caution">
    <text evidence="3">The sequence shown here is derived from an EMBL/GenBank/DDBJ whole genome shotgun (WGS) entry which is preliminary data.</text>
</comment>
<feature type="region of interest" description="Disordered" evidence="2">
    <location>
        <begin position="310"/>
        <end position="356"/>
    </location>
</feature>
<accession>A0ABQ7FXI4</accession>
<name>A0ABQ7FXI4_DUNSA</name>
<feature type="compositionally biased region" description="Low complexity" evidence="2">
    <location>
        <begin position="19"/>
        <end position="31"/>
    </location>
</feature>
<dbReference type="InterPro" id="IPR025602">
    <property type="entry name" value="BCP1_family"/>
</dbReference>
<keyword evidence="4" id="KW-1185">Reference proteome</keyword>
<dbReference type="Proteomes" id="UP000815325">
    <property type="component" value="Unassembled WGS sequence"/>
</dbReference>
<dbReference type="Pfam" id="PF13862">
    <property type="entry name" value="BCCIP"/>
    <property type="match status" value="1"/>
</dbReference>
<dbReference type="EMBL" id="MU070606">
    <property type="protein sequence ID" value="KAF5827059.1"/>
    <property type="molecule type" value="Genomic_DNA"/>
</dbReference>
<sequence length="356" mass="38414">MPPKKQQKREEEESEEEPSSSGSEQSSSGSEDGSEDDSEFPDVSDAEEDSSDADEDIEEIQVEFEFFTPEEKDFLGLKNLLAPYLNGQEFDSSALIDAIIAEGDVGSVVKTDSDDDPIAIMSVLSTHKYKEANFMRQIRQFLLDSCPKQAIGAKLADLCKQAFDSKGTGLVLNERFINAPPKLSPPLVMFLMDAIKERAQPGVGADGAGPSSGSGGKGDDNNQRPAKKQKQEEVPSTSASQPLPAAAEIIFTRPEDEYFHQHCSWYYTFPVESRPVGKDGLQQCRLVMQIDIDQIPAAQKVLDEEVGNMAKDGGSNQQEMAKTAEEATDAAAAAGAGKGAGKKKKTAQGKAKAIQL</sequence>
<gene>
    <name evidence="3" type="ORF">DUNSADRAFT_1423</name>
</gene>
<evidence type="ECO:0000256" key="1">
    <source>
        <dbReference type="ARBA" id="ARBA00006781"/>
    </source>
</evidence>
<feature type="compositionally biased region" description="Acidic residues" evidence="2">
    <location>
        <begin position="32"/>
        <end position="55"/>
    </location>
</feature>
<feature type="region of interest" description="Disordered" evidence="2">
    <location>
        <begin position="201"/>
        <end position="243"/>
    </location>
</feature>
<evidence type="ECO:0000313" key="3">
    <source>
        <dbReference type="EMBL" id="KAF5827059.1"/>
    </source>
</evidence>
<evidence type="ECO:0000313" key="4">
    <source>
        <dbReference type="Proteomes" id="UP000815325"/>
    </source>
</evidence>
<comment type="similarity">
    <text evidence="1">Belongs to the BCP1 family.</text>
</comment>
<dbReference type="PANTHER" id="PTHR13261:SF0">
    <property type="entry name" value="BRCA2 AND CDKN1A-INTERACTING PROTEIN"/>
    <property type="match status" value="1"/>
</dbReference>
<feature type="compositionally biased region" description="Gly residues" evidence="2">
    <location>
        <begin position="204"/>
        <end position="216"/>
    </location>
</feature>
<feature type="region of interest" description="Disordered" evidence="2">
    <location>
        <begin position="1"/>
        <end position="55"/>
    </location>
</feature>
<reference evidence="3" key="1">
    <citation type="submission" date="2017-08" db="EMBL/GenBank/DDBJ databases">
        <authorList>
            <person name="Polle J.E."/>
            <person name="Barry K."/>
            <person name="Cushman J."/>
            <person name="Schmutz J."/>
            <person name="Tran D."/>
            <person name="Hathwaick L.T."/>
            <person name="Yim W.C."/>
            <person name="Jenkins J."/>
            <person name="Mckie-Krisberg Z.M."/>
            <person name="Prochnik S."/>
            <person name="Lindquist E."/>
            <person name="Dockter R.B."/>
            <person name="Adam C."/>
            <person name="Molina H."/>
            <person name="Bunkerborg J."/>
            <person name="Jin E."/>
            <person name="Buchheim M."/>
            <person name="Magnuson J."/>
        </authorList>
    </citation>
    <scope>NUCLEOTIDE SEQUENCE</scope>
    <source>
        <strain evidence="3">CCAP 19/18</strain>
    </source>
</reference>
<proteinExistence type="inferred from homology"/>